<name>A0ACC3D8B7_9PEZI</name>
<comment type="caution">
    <text evidence="1">The sequence shown here is derived from an EMBL/GenBank/DDBJ whole genome shotgun (WGS) entry which is preliminary data.</text>
</comment>
<protein>
    <submittedName>
        <fullName evidence="1">Uncharacterized protein</fullName>
    </submittedName>
</protein>
<evidence type="ECO:0000313" key="1">
    <source>
        <dbReference type="EMBL" id="KAK3063390.1"/>
    </source>
</evidence>
<gene>
    <name evidence="1" type="ORF">LTS18_000761</name>
</gene>
<reference evidence="1" key="1">
    <citation type="submission" date="2024-09" db="EMBL/GenBank/DDBJ databases">
        <title>Black Yeasts Isolated from many extreme environments.</title>
        <authorList>
            <person name="Coleine C."/>
            <person name="Stajich J.E."/>
            <person name="Selbmann L."/>
        </authorList>
    </citation>
    <scope>NUCLEOTIDE SEQUENCE</scope>
    <source>
        <strain evidence="1">CCFEE 5737</strain>
    </source>
</reference>
<sequence>MHDPMDVSIAGDIVMEDPPYTLNDELMTSTSIARNTQLDTDDHVGESGTPISFQNDTEHVAQESGAAVTVTADSNVQCDEDNAITSEILTKTALRSNRLTCKHQPAQNSQAGEPSAGLVTPINPTELKQTLISIIKTHCTGQDKFRHLLALIRPSSPPQFLQMPADIRDRIYRYLLPAGPVIVGDYPSEALPANAKKPFSARFIRTPRPGATHYVTTYGDERREVTTYFVRPLHMDLHDVHLSIMIVSKQIHDETSRFILRVAVKARSPFCMTTPIKWTGSRV</sequence>
<organism evidence="1 2">
    <name type="scientific">Coniosporium uncinatum</name>
    <dbReference type="NCBI Taxonomy" id="93489"/>
    <lineage>
        <taxon>Eukaryota</taxon>
        <taxon>Fungi</taxon>
        <taxon>Dikarya</taxon>
        <taxon>Ascomycota</taxon>
        <taxon>Pezizomycotina</taxon>
        <taxon>Dothideomycetes</taxon>
        <taxon>Dothideomycetes incertae sedis</taxon>
        <taxon>Coniosporium</taxon>
    </lineage>
</organism>
<evidence type="ECO:0000313" key="2">
    <source>
        <dbReference type="Proteomes" id="UP001186974"/>
    </source>
</evidence>
<proteinExistence type="predicted"/>
<dbReference type="EMBL" id="JAWDJW010006868">
    <property type="protein sequence ID" value="KAK3063390.1"/>
    <property type="molecule type" value="Genomic_DNA"/>
</dbReference>
<accession>A0ACC3D8B7</accession>
<keyword evidence="2" id="KW-1185">Reference proteome</keyword>
<dbReference type="Proteomes" id="UP001186974">
    <property type="component" value="Unassembled WGS sequence"/>
</dbReference>